<keyword evidence="2" id="KW-0378">Hydrolase</keyword>
<dbReference type="PANTHER" id="PTHR43808:SF9">
    <property type="entry name" value="BLL0789 PROTEIN"/>
    <property type="match status" value="1"/>
</dbReference>
<dbReference type="Gene3D" id="3.40.630.10">
    <property type="entry name" value="Zn peptidases"/>
    <property type="match status" value="1"/>
</dbReference>
<dbReference type="InterPro" id="IPR011650">
    <property type="entry name" value="Peptidase_M20_dimer"/>
</dbReference>
<dbReference type="EMBL" id="AP024485">
    <property type="protein sequence ID" value="BCS89744.1"/>
    <property type="molecule type" value="Genomic_DNA"/>
</dbReference>
<dbReference type="Proteomes" id="UP001053296">
    <property type="component" value="Chromosome"/>
</dbReference>
<reference evidence="4" key="1">
    <citation type="journal article" date="2022" name="Arch. Microbiol.">
        <title>Pseudodesulfovibrio sediminis sp. nov., a mesophilic and neutrophilic sulfate-reducing bacterium isolated from sediment of a brackish lake.</title>
        <authorList>
            <person name="Takahashi A."/>
            <person name="Kojima H."/>
            <person name="Watanabe M."/>
            <person name="Fukui M."/>
        </authorList>
    </citation>
    <scope>NUCLEOTIDE SEQUENCE</scope>
    <source>
        <strain evidence="4">SF6</strain>
    </source>
</reference>
<dbReference type="InterPro" id="IPR017150">
    <property type="entry name" value="Pept_M20_glutamate_carboxypep"/>
</dbReference>
<organism evidence="4 5">
    <name type="scientific">Pseudodesulfovibrio sediminis</name>
    <dbReference type="NCBI Taxonomy" id="2810563"/>
    <lineage>
        <taxon>Bacteria</taxon>
        <taxon>Pseudomonadati</taxon>
        <taxon>Thermodesulfobacteriota</taxon>
        <taxon>Desulfovibrionia</taxon>
        <taxon>Desulfovibrionales</taxon>
        <taxon>Desulfovibrionaceae</taxon>
    </lineage>
</organism>
<protein>
    <submittedName>
        <fullName evidence="4">Peptidase M20</fullName>
    </submittedName>
</protein>
<dbReference type="SUPFAM" id="SSF53187">
    <property type="entry name" value="Zn-dependent exopeptidases"/>
    <property type="match status" value="1"/>
</dbReference>
<dbReference type="InterPro" id="IPR036264">
    <property type="entry name" value="Bact_exopeptidase_dim_dom"/>
</dbReference>
<dbReference type="CDD" id="cd03885">
    <property type="entry name" value="M20_CPDG2"/>
    <property type="match status" value="1"/>
</dbReference>
<evidence type="ECO:0000256" key="1">
    <source>
        <dbReference type="ARBA" id="ARBA00022723"/>
    </source>
</evidence>
<name>A0ABN6EX35_9BACT</name>
<dbReference type="InterPro" id="IPR050072">
    <property type="entry name" value="Peptidase_M20A"/>
</dbReference>
<keyword evidence="1" id="KW-0479">Metal-binding</keyword>
<dbReference type="SUPFAM" id="SSF55031">
    <property type="entry name" value="Bacterial exopeptidase dimerisation domain"/>
    <property type="match status" value="1"/>
</dbReference>
<dbReference type="InterPro" id="IPR002933">
    <property type="entry name" value="Peptidase_M20"/>
</dbReference>
<dbReference type="PIRSF" id="PIRSF037238">
    <property type="entry name" value="Carboxypeptidase_G2"/>
    <property type="match status" value="1"/>
</dbReference>
<feature type="domain" description="Peptidase M20 dimerisation" evidence="3">
    <location>
        <begin position="181"/>
        <end position="281"/>
    </location>
</feature>
<evidence type="ECO:0000313" key="5">
    <source>
        <dbReference type="Proteomes" id="UP001053296"/>
    </source>
</evidence>
<accession>A0ABN6EX35</accession>
<dbReference type="Gene3D" id="3.30.70.360">
    <property type="match status" value="1"/>
</dbReference>
<dbReference type="PANTHER" id="PTHR43808">
    <property type="entry name" value="ACETYLORNITHINE DEACETYLASE"/>
    <property type="match status" value="1"/>
</dbReference>
<gene>
    <name evidence="4" type="ORF">PSDVSF_29860</name>
</gene>
<proteinExistence type="predicted"/>
<evidence type="ECO:0000256" key="2">
    <source>
        <dbReference type="ARBA" id="ARBA00022801"/>
    </source>
</evidence>
<evidence type="ECO:0000259" key="3">
    <source>
        <dbReference type="Pfam" id="PF07687"/>
    </source>
</evidence>
<sequence>MIQTIKQFLTENEQAMFDLLEKVININSWTANKPGVDAVANVFLRAVKEMGFTTRIDSQPVSGDHVVAANAARLNTGGGALLIGHMDTVFPPDMGFDTYRKDGGTIYGPGVIDMKSGIVTAIFAARALQAAGLDDIPLGFVFNSDEETGSPNSRVLITEEARKSDFCFVMESSGPGGEIITGRKGRIVFDVTATGQAAHAGHCPVPRPSAIVALAHKITAMEKLNGYDDGTTLNSGVIEGGVGPNTVAAHATARVETRFTSPAHRAHVWAAINDIVNSTEVDGTACNVEIVIERPPMMETEANLGLYSVVEASARELGMDVRPNFRGGGSDANIISEIGIPVLDGLGPFGGKLHTVDEYMFADSMMHSALLTAVSIINGHKKYQ</sequence>
<dbReference type="Pfam" id="PF01546">
    <property type="entry name" value="Peptidase_M20"/>
    <property type="match status" value="1"/>
</dbReference>
<keyword evidence="5" id="KW-1185">Reference proteome</keyword>
<dbReference type="Pfam" id="PF07687">
    <property type="entry name" value="M20_dimer"/>
    <property type="match status" value="1"/>
</dbReference>
<dbReference type="RefSeq" id="WP_229591703.1">
    <property type="nucleotide sequence ID" value="NZ_AP024485.1"/>
</dbReference>
<evidence type="ECO:0000313" key="4">
    <source>
        <dbReference type="EMBL" id="BCS89744.1"/>
    </source>
</evidence>